<proteinExistence type="predicted"/>
<gene>
    <name evidence="1" type="ORF">FWILDA_LOCUS10373</name>
</gene>
<dbReference type="Proteomes" id="UP001153678">
    <property type="component" value="Unassembled WGS sequence"/>
</dbReference>
<comment type="caution">
    <text evidence="1">The sequence shown here is derived from an EMBL/GenBank/DDBJ whole genome shotgun (WGS) entry which is preliminary data.</text>
</comment>
<accession>A0A9W4SUH8</accession>
<evidence type="ECO:0000313" key="2">
    <source>
        <dbReference type="Proteomes" id="UP001153678"/>
    </source>
</evidence>
<sequence>SSIRSELNGENPILAIHPSANSYVSFSSLITSPYVVKNEVGNGYFKPLDIVQIKQFERKFGVRFYHVGIYLGDVGNAKIELVNCIDITQRYLLRTQREWPSKLLDPLKLNFKKIDMIYGIETVEDNKTELAASVGVPGAIVAGGFTGAGLWGVIGSIALVPATGGASLLLGATSVGAAGAVVATTLNVADGYAEINNGKGSTIKLINEMNESNNKLGERSNKLADDIKANIEVPPKEHCRIM</sequence>
<reference evidence="1" key="1">
    <citation type="submission" date="2022-08" db="EMBL/GenBank/DDBJ databases">
        <authorList>
            <person name="Kallberg Y."/>
            <person name="Tangrot J."/>
            <person name="Rosling A."/>
        </authorList>
    </citation>
    <scope>NUCLEOTIDE SEQUENCE</scope>
    <source>
        <strain evidence="1">Wild A</strain>
    </source>
</reference>
<feature type="non-terminal residue" evidence="1">
    <location>
        <position position="242"/>
    </location>
</feature>
<keyword evidence="2" id="KW-1185">Reference proteome</keyword>
<protein>
    <submittedName>
        <fullName evidence="1">6379_t:CDS:1</fullName>
    </submittedName>
</protein>
<dbReference type="AlphaFoldDB" id="A0A9W4SUH8"/>
<dbReference type="EMBL" id="CAMKVN010002648">
    <property type="protein sequence ID" value="CAI2182018.1"/>
    <property type="molecule type" value="Genomic_DNA"/>
</dbReference>
<name>A0A9W4SUH8_9GLOM</name>
<organism evidence="1 2">
    <name type="scientific">Funneliformis geosporum</name>
    <dbReference type="NCBI Taxonomy" id="1117311"/>
    <lineage>
        <taxon>Eukaryota</taxon>
        <taxon>Fungi</taxon>
        <taxon>Fungi incertae sedis</taxon>
        <taxon>Mucoromycota</taxon>
        <taxon>Glomeromycotina</taxon>
        <taxon>Glomeromycetes</taxon>
        <taxon>Glomerales</taxon>
        <taxon>Glomeraceae</taxon>
        <taxon>Funneliformis</taxon>
    </lineage>
</organism>
<evidence type="ECO:0000313" key="1">
    <source>
        <dbReference type="EMBL" id="CAI2182018.1"/>
    </source>
</evidence>